<keyword evidence="3" id="KW-1185">Reference proteome</keyword>
<proteinExistence type="predicted"/>
<evidence type="ECO:0000256" key="1">
    <source>
        <dbReference type="SAM" id="MobiDB-lite"/>
    </source>
</evidence>
<protein>
    <submittedName>
        <fullName evidence="2">Uncharacterized protein</fullName>
    </submittedName>
</protein>
<name>A0A2S4UZ04_9BASI</name>
<dbReference type="VEuPathDB" id="FungiDB:PSTT_11739"/>
<dbReference type="AlphaFoldDB" id="A0A2S4UZ04"/>
<sequence length="226" mass="24228">MSDALKANSPRVDQSPSNETGTLPATLTSSGILTQSQNPANAPSPAVARPTSSKRTRSQKAIKAPSDPSVDKAVPAILGVAPTEAPVAPDTATATAAAMQHDVNLNDASINLGSTKNKRHQACRRGQSGKAYASQISPHGLDCRPYYRNAKNVGFELYPDIPQINKHYNCKPTPGELAAAYISVSQPGWKLFDKGLNIMFDDDAKDSRIIVIVEFVEWAEMSDKLK</sequence>
<feature type="region of interest" description="Disordered" evidence="1">
    <location>
        <begin position="1"/>
        <end position="70"/>
    </location>
</feature>
<evidence type="ECO:0000313" key="2">
    <source>
        <dbReference type="EMBL" id="POW02502.1"/>
    </source>
</evidence>
<evidence type="ECO:0000313" key="3">
    <source>
        <dbReference type="Proteomes" id="UP000239156"/>
    </source>
</evidence>
<organism evidence="2 3">
    <name type="scientific">Puccinia striiformis</name>
    <dbReference type="NCBI Taxonomy" id="27350"/>
    <lineage>
        <taxon>Eukaryota</taxon>
        <taxon>Fungi</taxon>
        <taxon>Dikarya</taxon>
        <taxon>Basidiomycota</taxon>
        <taxon>Pucciniomycotina</taxon>
        <taxon>Pucciniomycetes</taxon>
        <taxon>Pucciniales</taxon>
        <taxon>Pucciniaceae</taxon>
        <taxon>Puccinia</taxon>
    </lineage>
</organism>
<dbReference type="VEuPathDB" id="FungiDB:PSHT_10910"/>
<dbReference type="VEuPathDB" id="FungiDB:PSHT_06939"/>
<accession>A0A2S4UZ04</accession>
<gene>
    <name evidence="2" type="ORF">PSTT_11739</name>
</gene>
<dbReference type="EMBL" id="PKSL01000141">
    <property type="protein sequence ID" value="POW02502.1"/>
    <property type="molecule type" value="Genomic_DNA"/>
</dbReference>
<reference evidence="2" key="1">
    <citation type="submission" date="2017-12" db="EMBL/GenBank/DDBJ databases">
        <title>Gene loss provides genomic basis for host adaptation in cereal stripe rust fungi.</title>
        <authorList>
            <person name="Xia C."/>
        </authorList>
    </citation>
    <scope>NUCLEOTIDE SEQUENCE [LARGE SCALE GENOMIC DNA]</scope>
    <source>
        <strain evidence="2">93-210</strain>
    </source>
</reference>
<feature type="compositionally biased region" description="Polar residues" evidence="1">
    <location>
        <begin position="11"/>
        <end position="41"/>
    </location>
</feature>
<comment type="caution">
    <text evidence="2">The sequence shown here is derived from an EMBL/GenBank/DDBJ whole genome shotgun (WGS) entry which is preliminary data.</text>
</comment>
<dbReference type="Proteomes" id="UP000239156">
    <property type="component" value="Unassembled WGS sequence"/>
</dbReference>